<reference evidence="1 2" key="1">
    <citation type="journal article" date="2012" name="Nat. Genet.">
        <title>Plasmodium cynomolgi genome sequences provide insight into Plasmodium vivax and the monkey malaria clade.</title>
        <authorList>
            <person name="Tachibana S."/>
            <person name="Sullivan S.A."/>
            <person name="Kawai S."/>
            <person name="Nakamura S."/>
            <person name="Kim H.R."/>
            <person name="Goto N."/>
            <person name="Arisue N."/>
            <person name="Palacpac N.M.Q."/>
            <person name="Honma H."/>
            <person name="Yagi M."/>
            <person name="Tougan T."/>
            <person name="Katakai Y."/>
            <person name="Kaneko O."/>
            <person name="Mita T."/>
            <person name="Kita K."/>
            <person name="Yasutomi Y."/>
            <person name="Sutton P.L."/>
            <person name="Shakhbatyan R."/>
            <person name="Horii T."/>
            <person name="Yasunaga T."/>
            <person name="Barnwell J.W."/>
            <person name="Escalante A.A."/>
            <person name="Carlton J.M."/>
            <person name="Tanabe K."/>
        </authorList>
    </citation>
    <scope>NUCLEOTIDE SEQUENCE [LARGE SCALE GENOMIC DNA]</scope>
    <source>
        <strain evidence="1 2">B</strain>
    </source>
</reference>
<evidence type="ECO:0000313" key="2">
    <source>
        <dbReference type="Proteomes" id="UP000006319"/>
    </source>
</evidence>
<evidence type="ECO:0000313" key="1">
    <source>
        <dbReference type="EMBL" id="GAB69855.1"/>
    </source>
</evidence>
<dbReference type="OrthoDB" id="389511at2759"/>
<gene>
    <name evidence="1" type="ORF">PCYB_006040</name>
</gene>
<proteinExistence type="predicted"/>
<evidence type="ECO:0008006" key="3">
    <source>
        <dbReference type="Google" id="ProtNLM"/>
    </source>
</evidence>
<dbReference type="KEGG" id="pcy:PCYB_006040"/>
<dbReference type="EMBL" id="DF157992">
    <property type="protein sequence ID" value="GAB69855.1"/>
    <property type="molecule type" value="Genomic_DNA"/>
</dbReference>
<dbReference type="AlphaFoldDB" id="K6V3B5"/>
<dbReference type="GeneID" id="14696397"/>
<protein>
    <recommendedName>
        <fullName evidence="3">CYIR protein</fullName>
    </recommendedName>
</protein>
<sequence length="235" mass="28105">YYEGEENILISLFKDDSDLACSYDGIYNCELLEKDVFEESNILERYRTKLKSNLKLIIDEVNEEGEEHVLGNNKVLCKKFSEFFDLLNDIIRKRLPDCEFKIKNLCDLIFLKRAYDSYFFSDVCEYPEKKKAQIPNSSYCKYINDSNIIYSSYFDICEHEDSNEVCKEFNEFEEFVDLDVFDEFEEFKKYMLLYINYEHLGKSEHNKEDVFEISCNMGSTSASYPHKGIYIYYHY</sequence>
<dbReference type="RefSeq" id="XP_004228073.1">
    <property type="nucleotide sequence ID" value="XM_004228025.1"/>
</dbReference>
<keyword evidence="2" id="KW-1185">Reference proteome</keyword>
<accession>K6V3B5</accession>
<feature type="non-terminal residue" evidence="1">
    <location>
        <position position="1"/>
    </location>
</feature>
<dbReference type="VEuPathDB" id="PlasmoDB:PCYB_006040"/>
<organism evidence="1 2">
    <name type="scientific">Plasmodium cynomolgi (strain B)</name>
    <dbReference type="NCBI Taxonomy" id="1120755"/>
    <lineage>
        <taxon>Eukaryota</taxon>
        <taxon>Sar</taxon>
        <taxon>Alveolata</taxon>
        <taxon>Apicomplexa</taxon>
        <taxon>Aconoidasida</taxon>
        <taxon>Haemosporida</taxon>
        <taxon>Plasmodiidae</taxon>
        <taxon>Plasmodium</taxon>
        <taxon>Plasmodium (Plasmodium)</taxon>
    </lineage>
</organism>
<name>K6V3B5_PLACD</name>
<dbReference type="Proteomes" id="UP000006319">
    <property type="component" value="Unassembled WGS sequence"/>
</dbReference>